<dbReference type="GO" id="GO:0022857">
    <property type="term" value="F:transmembrane transporter activity"/>
    <property type="evidence" value="ECO:0007669"/>
    <property type="project" value="InterPro"/>
</dbReference>
<reference evidence="12" key="1">
    <citation type="submission" date="2021-12" db="EMBL/GenBank/DDBJ databases">
        <authorList>
            <person name="King R."/>
        </authorList>
    </citation>
    <scope>NUCLEOTIDE SEQUENCE</scope>
</reference>
<dbReference type="Pfam" id="PF00083">
    <property type="entry name" value="Sugar_tr"/>
    <property type="match status" value="1"/>
</dbReference>
<feature type="transmembrane region" description="Helical" evidence="10">
    <location>
        <begin position="44"/>
        <end position="67"/>
    </location>
</feature>
<evidence type="ECO:0000259" key="11">
    <source>
        <dbReference type="PROSITE" id="PS50850"/>
    </source>
</evidence>
<dbReference type="InterPro" id="IPR005829">
    <property type="entry name" value="Sugar_transporter_CS"/>
</dbReference>
<gene>
    <name evidence="12" type="ORF">BEMITA_LOCUS405</name>
</gene>
<comment type="similarity">
    <text evidence="7">Belongs to the major facilitator superfamily. Sugar transporter (TC 2.A.1.1) family. Trehalose transporter subfamily.</text>
</comment>
<evidence type="ECO:0000313" key="12">
    <source>
        <dbReference type="EMBL" id="CAH0380680.1"/>
    </source>
</evidence>
<evidence type="ECO:0000256" key="4">
    <source>
        <dbReference type="ARBA" id="ARBA00022989"/>
    </source>
</evidence>
<feature type="transmembrane region" description="Helical" evidence="10">
    <location>
        <begin position="448"/>
        <end position="470"/>
    </location>
</feature>
<evidence type="ECO:0000313" key="13">
    <source>
        <dbReference type="Proteomes" id="UP001152759"/>
    </source>
</evidence>
<feature type="transmembrane region" description="Helical" evidence="10">
    <location>
        <begin position="175"/>
        <end position="193"/>
    </location>
</feature>
<dbReference type="PANTHER" id="PTHR48021">
    <property type="match status" value="1"/>
</dbReference>
<keyword evidence="4 10" id="KW-1133">Transmembrane helix</keyword>
<keyword evidence="8" id="KW-0813">Transport</keyword>
<dbReference type="PRINTS" id="PR00171">
    <property type="entry name" value="SUGRTRNSPORT"/>
</dbReference>
<dbReference type="InterPro" id="IPR003663">
    <property type="entry name" value="Sugar/inositol_transpt"/>
</dbReference>
<feature type="transmembrane region" description="Helical" evidence="10">
    <location>
        <begin position="319"/>
        <end position="338"/>
    </location>
</feature>
<evidence type="ECO:0000256" key="10">
    <source>
        <dbReference type="SAM" id="Phobius"/>
    </source>
</evidence>
<feature type="transmembrane region" description="Helical" evidence="10">
    <location>
        <begin position="350"/>
        <end position="372"/>
    </location>
</feature>
<feature type="transmembrane region" description="Helical" evidence="10">
    <location>
        <begin position="422"/>
        <end position="442"/>
    </location>
</feature>
<evidence type="ECO:0000256" key="1">
    <source>
        <dbReference type="ARBA" id="ARBA00004651"/>
    </source>
</evidence>
<dbReference type="InterPro" id="IPR050549">
    <property type="entry name" value="MFS_Trehalose_Transporter"/>
</dbReference>
<feature type="transmembrane region" description="Helical" evidence="10">
    <location>
        <begin position="199"/>
        <end position="220"/>
    </location>
</feature>
<evidence type="ECO:0000256" key="2">
    <source>
        <dbReference type="ARBA" id="ARBA00022475"/>
    </source>
</evidence>
<dbReference type="PANTHER" id="PTHR48021:SF47">
    <property type="entry name" value="GH17672P"/>
    <property type="match status" value="1"/>
</dbReference>
<feature type="domain" description="Major facilitator superfamily (MFS) profile" evidence="11">
    <location>
        <begin position="49"/>
        <end position="476"/>
    </location>
</feature>
<dbReference type="Gene3D" id="1.20.1250.20">
    <property type="entry name" value="MFS general substrate transporter like domains"/>
    <property type="match status" value="1"/>
</dbReference>
<sequence length="499" mass="55135">MSTNSLKSSKNGTTPEKTTDQTGTTIEPLVDKQKEDMKSGGNQVNLWLAACICNLGAWVGGNALTWSSPAVPKLEKGEFLLISEDEGSSLSSLIAFGAGFGPFLASSLVDRVGRKTTLLLTMLMFLISWVLLVVVPQLNVMYLARFISGIGVGSIYTVTPMYVAEIAEVSVRGALLSIMQFFLVGGFLQEYIIGPYVSYQMLIYINLVAPVVYVLTFIWIPESPYYYLNKGKKQEATEALHWFRGKPDREFINKEIIAIEESVLEAQANKGRYIDLFRSRGSLLGLYLSCALVAFQQLSGINVILFYCQTIFEQAGASLDPSISAIIIGAVMLLASAVTPPFTKKFGMKMCLYASAVGMVLSQVVLGFYFFLDYHKYEIVSSLGWMPVTSLIAFIITYCVGIGPLPWAYMGELFPQNLKANASAVTAGFCWFLGFFITRFFSPLTKEIGLHFGFWLFAAFCVLCYAFVYFHLPDTTGKTLQEIQDMLNGKKKSPQKSSA</sequence>
<name>A0A9P0EYI8_BEMTA</name>
<keyword evidence="5 10" id="KW-0472">Membrane</keyword>
<dbReference type="InterPro" id="IPR020846">
    <property type="entry name" value="MFS_dom"/>
</dbReference>
<dbReference type="InterPro" id="IPR005828">
    <property type="entry name" value="MFS_sugar_transport-like"/>
</dbReference>
<feature type="transmembrane region" description="Helical" evidence="10">
    <location>
        <begin position="384"/>
        <end position="410"/>
    </location>
</feature>
<dbReference type="KEGG" id="btab:109039379"/>
<keyword evidence="6" id="KW-0325">Glycoprotein</keyword>
<accession>A0A9P0EYI8</accession>
<keyword evidence="2" id="KW-1003">Cell membrane</keyword>
<evidence type="ECO:0000256" key="6">
    <source>
        <dbReference type="ARBA" id="ARBA00023180"/>
    </source>
</evidence>
<dbReference type="Proteomes" id="UP001152759">
    <property type="component" value="Chromosome 1"/>
</dbReference>
<feature type="transmembrane region" description="Helical" evidence="10">
    <location>
        <begin position="142"/>
        <end position="163"/>
    </location>
</feature>
<feature type="transmembrane region" description="Helical" evidence="10">
    <location>
        <begin position="117"/>
        <end position="136"/>
    </location>
</feature>
<organism evidence="12 13">
    <name type="scientific">Bemisia tabaci</name>
    <name type="common">Sweetpotato whitefly</name>
    <name type="synonym">Aleurodes tabaci</name>
    <dbReference type="NCBI Taxonomy" id="7038"/>
    <lineage>
        <taxon>Eukaryota</taxon>
        <taxon>Metazoa</taxon>
        <taxon>Ecdysozoa</taxon>
        <taxon>Arthropoda</taxon>
        <taxon>Hexapoda</taxon>
        <taxon>Insecta</taxon>
        <taxon>Pterygota</taxon>
        <taxon>Neoptera</taxon>
        <taxon>Paraneoptera</taxon>
        <taxon>Hemiptera</taxon>
        <taxon>Sternorrhyncha</taxon>
        <taxon>Aleyrodoidea</taxon>
        <taxon>Aleyrodidae</taxon>
        <taxon>Aleyrodinae</taxon>
        <taxon>Bemisia</taxon>
    </lineage>
</organism>
<dbReference type="NCBIfam" id="TIGR00879">
    <property type="entry name" value="SP"/>
    <property type="match status" value="1"/>
</dbReference>
<evidence type="ECO:0000256" key="3">
    <source>
        <dbReference type="ARBA" id="ARBA00022692"/>
    </source>
</evidence>
<dbReference type="PROSITE" id="PS00217">
    <property type="entry name" value="SUGAR_TRANSPORT_2"/>
    <property type="match status" value="1"/>
</dbReference>
<comment type="subcellular location">
    <subcellularLocation>
        <location evidence="1">Cell membrane</location>
        <topology evidence="1">Multi-pass membrane protein</topology>
    </subcellularLocation>
</comment>
<evidence type="ECO:0000256" key="7">
    <source>
        <dbReference type="ARBA" id="ARBA00024348"/>
    </source>
</evidence>
<keyword evidence="13" id="KW-1185">Reference proteome</keyword>
<evidence type="ECO:0000256" key="9">
    <source>
        <dbReference type="SAM" id="MobiDB-lite"/>
    </source>
</evidence>
<dbReference type="EMBL" id="OU963862">
    <property type="protein sequence ID" value="CAH0380680.1"/>
    <property type="molecule type" value="Genomic_DNA"/>
</dbReference>
<dbReference type="PROSITE" id="PS50850">
    <property type="entry name" value="MFS"/>
    <property type="match status" value="1"/>
</dbReference>
<dbReference type="FunFam" id="1.20.1250.20:FF:000055">
    <property type="entry name" value="Facilitated trehalose transporter Tret1-2 homolog"/>
    <property type="match status" value="1"/>
</dbReference>
<proteinExistence type="inferred from homology"/>
<evidence type="ECO:0000256" key="8">
    <source>
        <dbReference type="RuleBase" id="RU003346"/>
    </source>
</evidence>
<feature type="transmembrane region" description="Helical" evidence="10">
    <location>
        <begin position="284"/>
        <end position="307"/>
    </location>
</feature>
<protein>
    <recommendedName>
        <fullName evidence="11">Major facilitator superfamily (MFS) profile domain-containing protein</fullName>
    </recommendedName>
</protein>
<dbReference type="GO" id="GO:0005886">
    <property type="term" value="C:plasma membrane"/>
    <property type="evidence" value="ECO:0007669"/>
    <property type="project" value="UniProtKB-SubCell"/>
</dbReference>
<feature type="transmembrane region" description="Helical" evidence="10">
    <location>
        <begin position="87"/>
        <end position="105"/>
    </location>
</feature>
<dbReference type="InterPro" id="IPR036259">
    <property type="entry name" value="MFS_trans_sf"/>
</dbReference>
<dbReference type="SUPFAM" id="SSF103473">
    <property type="entry name" value="MFS general substrate transporter"/>
    <property type="match status" value="1"/>
</dbReference>
<feature type="region of interest" description="Disordered" evidence="9">
    <location>
        <begin position="1"/>
        <end position="30"/>
    </location>
</feature>
<keyword evidence="3 10" id="KW-0812">Transmembrane</keyword>
<evidence type="ECO:0000256" key="5">
    <source>
        <dbReference type="ARBA" id="ARBA00023136"/>
    </source>
</evidence>
<feature type="compositionally biased region" description="Polar residues" evidence="9">
    <location>
        <begin position="1"/>
        <end position="25"/>
    </location>
</feature>
<dbReference type="AlphaFoldDB" id="A0A9P0EYI8"/>